<dbReference type="Pfam" id="PF01471">
    <property type="entry name" value="PG_binding_1"/>
    <property type="match status" value="1"/>
</dbReference>
<protein>
    <recommendedName>
        <fullName evidence="1">Peptidoglycan binding-like domain-containing protein</fullName>
    </recommendedName>
</protein>
<name>A0A2W5UVP9_9BACT</name>
<organism evidence="2 3">
    <name type="scientific">Archangium gephyra</name>
    <dbReference type="NCBI Taxonomy" id="48"/>
    <lineage>
        <taxon>Bacteria</taxon>
        <taxon>Pseudomonadati</taxon>
        <taxon>Myxococcota</taxon>
        <taxon>Myxococcia</taxon>
        <taxon>Myxococcales</taxon>
        <taxon>Cystobacterineae</taxon>
        <taxon>Archangiaceae</taxon>
        <taxon>Archangium</taxon>
    </lineage>
</organism>
<dbReference type="InterPro" id="IPR036365">
    <property type="entry name" value="PGBD-like_sf"/>
</dbReference>
<evidence type="ECO:0000313" key="2">
    <source>
        <dbReference type="EMBL" id="PZR13298.1"/>
    </source>
</evidence>
<dbReference type="Gene3D" id="1.10.101.10">
    <property type="entry name" value="PGBD-like superfamily/PGBD"/>
    <property type="match status" value="1"/>
</dbReference>
<dbReference type="InterPro" id="IPR002477">
    <property type="entry name" value="Peptidoglycan-bd-like"/>
</dbReference>
<sequence>MALQVNSRGSDVTRLQQALQSKGFDPQGVDGAFGRNTRTAVMNFQRAQGLTVDGIVGGDTAEKLFGSRDRKYFDGVSDFEGGGTVTSPGNVTNGGGWGGTERVANAAKSIAQQMGIPVTSQKRNLADTQRVGSSTSSDHYTGNTNAFAVDFGVSGSRGTELARRIADQYGIPRSNIGTFNGHNVTINGERYRLQLLWQVSGHYDHVHLGIKKL</sequence>
<accession>A0A2W5UVP9</accession>
<proteinExistence type="predicted"/>
<dbReference type="SUPFAM" id="SSF47090">
    <property type="entry name" value="PGBD-like"/>
    <property type="match status" value="1"/>
</dbReference>
<dbReference type="EMBL" id="QFQP01000010">
    <property type="protein sequence ID" value="PZR13298.1"/>
    <property type="molecule type" value="Genomic_DNA"/>
</dbReference>
<feature type="domain" description="Peptidoglycan binding-like" evidence="1">
    <location>
        <begin position="8"/>
        <end position="64"/>
    </location>
</feature>
<dbReference type="InterPro" id="IPR036366">
    <property type="entry name" value="PGBDSf"/>
</dbReference>
<dbReference type="Proteomes" id="UP000249061">
    <property type="component" value="Unassembled WGS sequence"/>
</dbReference>
<comment type="caution">
    <text evidence="2">The sequence shown here is derived from an EMBL/GenBank/DDBJ whole genome shotgun (WGS) entry which is preliminary data.</text>
</comment>
<gene>
    <name evidence="2" type="ORF">DI536_13515</name>
</gene>
<reference evidence="2 3" key="1">
    <citation type="submission" date="2017-08" db="EMBL/GenBank/DDBJ databases">
        <title>Infants hospitalized years apart are colonized by the same room-sourced microbial strains.</title>
        <authorList>
            <person name="Brooks B."/>
            <person name="Olm M.R."/>
            <person name="Firek B.A."/>
            <person name="Baker R."/>
            <person name="Thomas B.C."/>
            <person name="Morowitz M.J."/>
            <person name="Banfield J.F."/>
        </authorList>
    </citation>
    <scope>NUCLEOTIDE SEQUENCE [LARGE SCALE GENOMIC DNA]</scope>
    <source>
        <strain evidence="2">S2_003_000_R2_14</strain>
    </source>
</reference>
<dbReference type="AlphaFoldDB" id="A0A2W5UVP9"/>
<evidence type="ECO:0000313" key="3">
    <source>
        <dbReference type="Proteomes" id="UP000249061"/>
    </source>
</evidence>
<evidence type="ECO:0000259" key="1">
    <source>
        <dbReference type="Pfam" id="PF01471"/>
    </source>
</evidence>